<dbReference type="EMBL" id="AWWV01015496">
    <property type="protein sequence ID" value="OMO52518.1"/>
    <property type="molecule type" value="Genomic_DNA"/>
</dbReference>
<name>A0A1R3G346_COCAP</name>
<keyword evidence="2" id="KW-1185">Reference proteome</keyword>
<evidence type="ECO:0000313" key="1">
    <source>
        <dbReference type="EMBL" id="OMO52518.1"/>
    </source>
</evidence>
<accession>A0A1R3G346</accession>
<organism evidence="1 2">
    <name type="scientific">Corchorus capsularis</name>
    <name type="common">Jute</name>
    <dbReference type="NCBI Taxonomy" id="210143"/>
    <lineage>
        <taxon>Eukaryota</taxon>
        <taxon>Viridiplantae</taxon>
        <taxon>Streptophyta</taxon>
        <taxon>Embryophyta</taxon>
        <taxon>Tracheophyta</taxon>
        <taxon>Spermatophyta</taxon>
        <taxon>Magnoliopsida</taxon>
        <taxon>eudicotyledons</taxon>
        <taxon>Gunneridae</taxon>
        <taxon>Pentapetalae</taxon>
        <taxon>rosids</taxon>
        <taxon>malvids</taxon>
        <taxon>Malvales</taxon>
        <taxon>Malvaceae</taxon>
        <taxon>Grewioideae</taxon>
        <taxon>Apeibeae</taxon>
        <taxon>Corchorus</taxon>
    </lineage>
</organism>
<protein>
    <submittedName>
        <fullName evidence="1">Uncharacterized protein</fullName>
    </submittedName>
</protein>
<dbReference type="Gramene" id="OMO52518">
    <property type="protein sequence ID" value="OMO52518"/>
    <property type="gene ID" value="CCACVL1_29201"/>
</dbReference>
<proteinExistence type="predicted"/>
<reference evidence="1 2" key="1">
    <citation type="submission" date="2013-09" db="EMBL/GenBank/DDBJ databases">
        <title>Corchorus capsularis genome sequencing.</title>
        <authorList>
            <person name="Alam M."/>
            <person name="Haque M.S."/>
            <person name="Islam M.S."/>
            <person name="Emdad E.M."/>
            <person name="Islam M.M."/>
            <person name="Ahmed B."/>
            <person name="Halim A."/>
            <person name="Hossen Q.M.M."/>
            <person name="Hossain M.Z."/>
            <person name="Ahmed R."/>
            <person name="Khan M.M."/>
            <person name="Islam R."/>
            <person name="Rashid M.M."/>
            <person name="Khan S.A."/>
            <person name="Rahman M.S."/>
            <person name="Alam M."/>
        </authorList>
    </citation>
    <scope>NUCLEOTIDE SEQUENCE [LARGE SCALE GENOMIC DNA]</scope>
    <source>
        <strain evidence="2">cv. CVL-1</strain>
        <tissue evidence="1">Whole seedling</tissue>
    </source>
</reference>
<comment type="caution">
    <text evidence="1">The sequence shown here is derived from an EMBL/GenBank/DDBJ whole genome shotgun (WGS) entry which is preliminary data.</text>
</comment>
<dbReference type="Proteomes" id="UP000188268">
    <property type="component" value="Unassembled WGS sequence"/>
</dbReference>
<evidence type="ECO:0000313" key="2">
    <source>
        <dbReference type="Proteomes" id="UP000188268"/>
    </source>
</evidence>
<gene>
    <name evidence="1" type="ORF">CCACVL1_29201</name>
</gene>
<dbReference type="AlphaFoldDB" id="A0A1R3G346"/>
<sequence length="44" mass="5007">MNSLMKSWPIGIHTDDNIPHEYFAYSLEPESGFHFLQVVAGNGR</sequence>